<organism evidence="2 3">
    <name type="scientific">Streptosporangium saharense</name>
    <dbReference type="NCBI Taxonomy" id="1706840"/>
    <lineage>
        <taxon>Bacteria</taxon>
        <taxon>Bacillati</taxon>
        <taxon>Actinomycetota</taxon>
        <taxon>Actinomycetes</taxon>
        <taxon>Streptosporangiales</taxon>
        <taxon>Streptosporangiaceae</taxon>
        <taxon>Streptosporangium</taxon>
    </lineage>
</organism>
<proteinExistence type="predicted"/>
<keyword evidence="1" id="KW-0812">Transmembrane</keyword>
<keyword evidence="3" id="KW-1185">Reference proteome</keyword>
<protein>
    <submittedName>
        <fullName evidence="2">Uncharacterized protein</fullName>
    </submittedName>
</protein>
<name>A0A7W7VM48_9ACTN</name>
<evidence type="ECO:0000313" key="2">
    <source>
        <dbReference type="EMBL" id="MBB4915104.1"/>
    </source>
</evidence>
<sequence length="135" mass="14635">MTGIAWVDVFVIIGIVGTGVALLWKAVAGLMVKVRRLSHFLDDWNGEAARPGVPYRPGFPERVAVIEQELRPNHGSSLRDAVDRLERGVRRVEDGLTTHLEQHRLSAGPIVNVTTTQATDSYAGDGHQQGAAASE</sequence>
<comment type="caution">
    <text evidence="2">The sequence shown here is derived from an EMBL/GenBank/DDBJ whole genome shotgun (WGS) entry which is preliminary data.</text>
</comment>
<reference evidence="2 3" key="1">
    <citation type="submission" date="2020-08" db="EMBL/GenBank/DDBJ databases">
        <title>Genomic Encyclopedia of Type Strains, Phase III (KMG-III): the genomes of soil and plant-associated and newly described type strains.</title>
        <authorList>
            <person name="Whitman W."/>
        </authorList>
    </citation>
    <scope>NUCLEOTIDE SEQUENCE [LARGE SCALE GENOMIC DNA]</scope>
    <source>
        <strain evidence="2 3">CECT 8840</strain>
    </source>
</reference>
<dbReference type="Proteomes" id="UP000552644">
    <property type="component" value="Unassembled WGS sequence"/>
</dbReference>
<keyword evidence="1" id="KW-1133">Transmembrane helix</keyword>
<feature type="transmembrane region" description="Helical" evidence="1">
    <location>
        <begin position="6"/>
        <end position="27"/>
    </location>
</feature>
<evidence type="ECO:0000313" key="3">
    <source>
        <dbReference type="Proteomes" id="UP000552644"/>
    </source>
</evidence>
<evidence type="ECO:0000256" key="1">
    <source>
        <dbReference type="SAM" id="Phobius"/>
    </source>
</evidence>
<dbReference type="AlphaFoldDB" id="A0A7W7VM48"/>
<keyword evidence="1" id="KW-0472">Membrane</keyword>
<accession>A0A7W7VM48</accession>
<gene>
    <name evidence="2" type="ORF">FHS44_002189</name>
</gene>
<dbReference type="RefSeq" id="WP_184713818.1">
    <property type="nucleotide sequence ID" value="NZ_JACHJP010000002.1"/>
</dbReference>
<dbReference type="EMBL" id="JACHJP010000002">
    <property type="protein sequence ID" value="MBB4915104.1"/>
    <property type="molecule type" value="Genomic_DNA"/>
</dbReference>